<dbReference type="STRING" id="151549.A0A4C1YIR0"/>
<dbReference type="SUPFAM" id="SSF56672">
    <property type="entry name" value="DNA/RNA polymerases"/>
    <property type="match status" value="1"/>
</dbReference>
<protein>
    <recommendedName>
        <fullName evidence="3">Reverse transcriptase domain-containing protein</fullName>
    </recommendedName>
</protein>
<dbReference type="EMBL" id="BGZK01001237">
    <property type="protein sequence ID" value="GBP75153.1"/>
    <property type="molecule type" value="Genomic_DNA"/>
</dbReference>
<evidence type="ECO:0008006" key="3">
    <source>
        <dbReference type="Google" id="ProtNLM"/>
    </source>
</evidence>
<sequence length="283" mass="32303">MYRQILVHPNDWDLQRILWKNEDHELNIYQLVTVTYGMACAPFLSLRVMQQLIEDEGLKYPRAISTLTKGRYVDDVFGGTDSIQETQETVRQVNKLCMAGGFPLKKWISNDPSTLNSIPSSDQLLASSVTIDKDTIIHALGMNWSPITDEFQFTWTIPTYSKITKRTILSTIARFFDPLGLLAPAIINAKIFIQQLWTNQLDWDDPLPTELAIQWENLIKSFQEMNLMTIPRWLQTSHDSICEIHGFCDASQEALAAVVYVVSKDSNDKINPVIMLKDQSCSD</sequence>
<proteinExistence type="predicted"/>
<dbReference type="PANTHER" id="PTHR47331">
    <property type="entry name" value="PHD-TYPE DOMAIN-CONTAINING PROTEIN"/>
    <property type="match status" value="1"/>
</dbReference>
<organism evidence="1 2">
    <name type="scientific">Eumeta variegata</name>
    <name type="common">Bagworm moth</name>
    <name type="synonym">Eumeta japonica</name>
    <dbReference type="NCBI Taxonomy" id="151549"/>
    <lineage>
        <taxon>Eukaryota</taxon>
        <taxon>Metazoa</taxon>
        <taxon>Ecdysozoa</taxon>
        <taxon>Arthropoda</taxon>
        <taxon>Hexapoda</taxon>
        <taxon>Insecta</taxon>
        <taxon>Pterygota</taxon>
        <taxon>Neoptera</taxon>
        <taxon>Endopterygota</taxon>
        <taxon>Lepidoptera</taxon>
        <taxon>Glossata</taxon>
        <taxon>Ditrysia</taxon>
        <taxon>Tineoidea</taxon>
        <taxon>Psychidae</taxon>
        <taxon>Oiketicinae</taxon>
        <taxon>Eumeta</taxon>
    </lineage>
</organism>
<reference evidence="1 2" key="1">
    <citation type="journal article" date="2019" name="Commun. Biol.">
        <title>The bagworm genome reveals a unique fibroin gene that provides high tensile strength.</title>
        <authorList>
            <person name="Kono N."/>
            <person name="Nakamura H."/>
            <person name="Ohtoshi R."/>
            <person name="Tomita M."/>
            <person name="Numata K."/>
            <person name="Arakawa K."/>
        </authorList>
    </citation>
    <scope>NUCLEOTIDE SEQUENCE [LARGE SCALE GENOMIC DNA]</scope>
</reference>
<dbReference type="Pfam" id="PF05380">
    <property type="entry name" value="Peptidase_A17"/>
    <property type="match status" value="1"/>
</dbReference>
<evidence type="ECO:0000313" key="2">
    <source>
        <dbReference type="Proteomes" id="UP000299102"/>
    </source>
</evidence>
<dbReference type="InterPro" id="IPR008042">
    <property type="entry name" value="Retrotrans_Pao"/>
</dbReference>
<dbReference type="Proteomes" id="UP000299102">
    <property type="component" value="Unassembled WGS sequence"/>
</dbReference>
<dbReference type="OrthoDB" id="8033604at2759"/>
<gene>
    <name evidence="1" type="ORF">EVAR_42396_1</name>
</gene>
<evidence type="ECO:0000313" key="1">
    <source>
        <dbReference type="EMBL" id="GBP75153.1"/>
    </source>
</evidence>
<comment type="caution">
    <text evidence="1">The sequence shown here is derived from an EMBL/GenBank/DDBJ whole genome shotgun (WGS) entry which is preliminary data.</text>
</comment>
<name>A0A4C1YIR0_EUMVA</name>
<dbReference type="GO" id="GO:0071897">
    <property type="term" value="P:DNA biosynthetic process"/>
    <property type="evidence" value="ECO:0007669"/>
    <property type="project" value="UniProtKB-ARBA"/>
</dbReference>
<accession>A0A4C1YIR0</accession>
<dbReference type="InterPro" id="IPR043502">
    <property type="entry name" value="DNA/RNA_pol_sf"/>
</dbReference>
<keyword evidence="2" id="KW-1185">Reference proteome</keyword>
<dbReference type="AlphaFoldDB" id="A0A4C1YIR0"/>